<protein>
    <submittedName>
        <fullName evidence="2">Glycosyltransferase family 1 protein</fullName>
    </submittedName>
</protein>
<dbReference type="Proteomes" id="UP000287447">
    <property type="component" value="Unassembled WGS sequence"/>
</dbReference>
<evidence type="ECO:0000259" key="1">
    <source>
        <dbReference type="Pfam" id="PF13477"/>
    </source>
</evidence>
<comment type="caution">
    <text evidence="2">The sequence shown here is derived from an EMBL/GenBank/DDBJ whole genome shotgun (WGS) entry which is preliminary data.</text>
</comment>
<name>A0A437QTS3_9PROT</name>
<dbReference type="AlphaFoldDB" id="A0A437QTS3"/>
<dbReference type="Pfam" id="PF13692">
    <property type="entry name" value="Glyco_trans_1_4"/>
    <property type="match status" value="1"/>
</dbReference>
<dbReference type="PANTHER" id="PTHR12526:SF638">
    <property type="entry name" value="SPORE COAT PROTEIN SA"/>
    <property type="match status" value="1"/>
</dbReference>
<reference evidence="3" key="1">
    <citation type="submission" date="2019-01" db="EMBL/GenBank/DDBJ databases">
        <title>Gri0909 isolated from a small marine red alga.</title>
        <authorList>
            <person name="Kim J."/>
            <person name="Jeong S.E."/>
            <person name="Jeon C.O."/>
        </authorList>
    </citation>
    <scope>NUCLEOTIDE SEQUENCE [LARGE SCALE GENOMIC DNA]</scope>
    <source>
        <strain evidence="3">Gri0909</strain>
    </source>
</reference>
<gene>
    <name evidence="2" type="ORF">EOI86_00810</name>
</gene>
<dbReference type="CDD" id="cd03808">
    <property type="entry name" value="GT4_CapM-like"/>
    <property type="match status" value="1"/>
</dbReference>
<evidence type="ECO:0000313" key="2">
    <source>
        <dbReference type="EMBL" id="RVU37876.1"/>
    </source>
</evidence>
<dbReference type="Pfam" id="PF13477">
    <property type="entry name" value="Glyco_trans_4_2"/>
    <property type="match status" value="1"/>
</dbReference>
<dbReference type="SUPFAM" id="SSF53756">
    <property type="entry name" value="UDP-Glycosyltransferase/glycogen phosphorylase"/>
    <property type="match status" value="1"/>
</dbReference>
<dbReference type="PANTHER" id="PTHR12526">
    <property type="entry name" value="GLYCOSYLTRANSFERASE"/>
    <property type="match status" value="1"/>
</dbReference>
<sequence length="390" mass="41805">MTPPHPSSNPRQSLEGKNLLFLISEDWYFCSHRLPIARAARDAGAKVAVACRVRDHGDTIRKEGFDLHPIGLDRSGRNPLADIGTILALRKLYQRVRPDIVHQVAVKPVLYGSIAAWLAGVPHVVNAMAGLGFVFISKGAFASLVRPVLISAFRVLLNRRQSRLILQNGDDSALFQTKIGVRPDRIAIIRGSGVDTISFSPAPEPDGPIIASCVSRMLWDKGIGELVEAARILRHKGSDIVIRLIGPTDDNPASIPTETLDAWRSEGIVEVTGPTADIADAYAASHIAVLPSYREGLPKSLLEAAACGLPMVATDVPGCREVCRDGETGLLVPVKQAKPLADALERLAGDAALRKKLGAAARNAAEQEFAEPVIIGQTLALYESMLGGEN</sequence>
<accession>A0A437QTS3</accession>
<dbReference type="EMBL" id="SADE01000001">
    <property type="protein sequence ID" value="RVU37876.1"/>
    <property type="molecule type" value="Genomic_DNA"/>
</dbReference>
<keyword evidence="2" id="KW-0808">Transferase</keyword>
<dbReference type="OrthoDB" id="9790710at2"/>
<dbReference type="InterPro" id="IPR028098">
    <property type="entry name" value="Glyco_trans_4-like_N"/>
</dbReference>
<organism evidence="2 3">
    <name type="scientific">Hwanghaeella grinnelliae</name>
    <dbReference type="NCBI Taxonomy" id="2500179"/>
    <lineage>
        <taxon>Bacteria</taxon>
        <taxon>Pseudomonadati</taxon>
        <taxon>Pseudomonadota</taxon>
        <taxon>Alphaproteobacteria</taxon>
        <taxon>Rhodospirillales</taxon>
        <taxon>Rhodospirillaceae</taxon>
        <taxon>Hwanghaeella</taxon>
    </lineage>
</organism>
<dbReference type="Gene3D" id="3.40.50.2000">
    <property type="entry name" value="Glycogen Phosphorylase B"/>
    <property type="match status" value="2"/>
</dbReference>
<dbReference type="GO" id="GO:0016757">
    <property type="term" value="F:glycosyltransferase activity"/>
    <property type="evidence" value="ECO:0007669"/>
    <property type="project" value="UniProtKB-ARBA"/>
</dbReference>
<dbReference type="RefSeq" id="WP_127763249.1">
    <property type="nucleotide sequence ID" value="NZ_SADE01000001.1"/>
</dbReference>
<proteinExistence type="predicted"/>
<evidence type="ECO:0000313" key="3">
    <source>
        <dbReference type="Proteomes" id="UP000287447"/>
    </source>
</evidence>
<keyword evidence="3" id="KW-1185">Reference proteome</keyword>
<feature type="domain" description="Glycosyltransferase subfamily 4-like N-terminal" evidence="1">
    <location>
        <begin position="19"/>
        <end position="163"/>
    </location>
</feature>